<dbReference type="PIRSF" id="PIRSF021603">
    <property type="entry name" value="UCP21603_acetyltransf"/>
    <property type="match status" value="1"/>
</dbReference>
<dbReference type="SUPFAM" id="SSF55729">
    <property type="entry name" value="Acyl-CoA N-acyltransferases (Nat)"/>
    <property type="match status" value="1"/>
</dbReference>
<dbReference type="InterPro" id="IPR000182">
    <property type="entry name" value="GNAT_dom"/>
</dbReference>
<dbReference type="EMBL" id="JBAKUA010000009">
    <property type="protein sequence ID" value="MEH1546833.1"/>
    <property type="molecule type" value="Genomic_DNA"/>
</dbReference>
<dbReference type="Pfam" id="PF13312">
    <property type="entry name" value="DUF4081"/>
    <property type="match status" value="1"/>
</dbReference>
<evidence type="ECO:0000259" key="1">
    <source>
        <dbReference type="PROSITE" id="PS51186"/>
    </source>
</evidence>
<evidence type="ECO:0000313" key="3">
    <source>
        <dbReference type="EMBL" id="RFT46426.1"/>
    </source>
</evidence>
<comment type="caution">
    <text evidence="3">The sequence shown here is derived from an EMBL/GenBank/DDBJ whole genome shotgun (WGS) entry which is preliminary data.</text>
</comment>
<dbReference type="AlphaFoldDB" id="A0A1B9VRA3"/>
<dbReference type="OrthoDB" id="5241264at2"/>
<dbReference type="CDD" id="cd04301">
    <property type="entry name" value="NAT_SF"/>
    <property type="match status" value="1"/>
</dbReference>
<evidence type="ECO:0000313" key="4">
    <source>
        <dbReference type="Proteomes" id="UP000259211"/>
    </source>
</evidence>
<dbReference type="EMBL" id="NOWI01000002">
    <property type="protein sequence ID" value="RFT46426.1"/>
    <property type="molecule type" value="Genomic_DNA"/>
</dbReference>
<accession>A0A1B9VRA3</accession>
<keyword evidence="2" id="KW-0012">Acyltransferase</keyword>
<dbReference type="RefSeq" id="WP_016665739.1">
    <property type="nucleotide sequence ID" value="NZ_AP024309.1"/>
</dbReference>
<organism evidence="3 4">
    <name type="scientific">Cutibacterium avidum</name>
    <dbReference type="NCBI Taxonomy" id="33010"/>
    <lineage>
        <taxon>Bacteria</taxon>
        <taxon>Bacillati</taxon>
        <taxon>Actinomycetota</taxon>
        <taxon>Actinomycetes</taxon>
        <taxon>Propionibacteriales</taxon>
        <taxon>Propionibacteriaceae</taxon>
        <taxon>Cutibacterium</taxon>
    </lineage>
</organism>
<dbReference type="Proteomes" id="UP001309299">
    <property type="component" value="Unassembled WGS sequence"/>
</dbReference>
<dbReference type="eggNOG" id="COG3393">
    <property type="taxonomic scope" value="Bacteria"/>
</dbReference>
<name>A0A1B9VRA3_9ACTN</name>
<dbReference type="InterPro" id="IPR016181">
    <property type="entry name" value="Acyl_CoA_acyltransferase"/>
</dbReference>
<evidence type="ECO:0000313" key="2">
    <source>
        <dbReference type="EMBL" id="MEH1546833.1"/>
    </source>
</evidence>
<dbReference type="EC" id="2.3.1.-" evidence="2"/>
<dbReference type="GO" id="GO:0016747">
    <property type="term" value="F:acyltransferase activity, transferring groups other than amino-acyl groups"/>
    <property type="evidence" value="ECO:0007669"/>
    <property type="project" value="InterPro"/>
</dbReference>
<dbReference type="Gene3D" id="3.40.630.30">
    <property type="match status" value="1"/>
</dbReference>
<sequence>MFTRIRVLDDTDVGQVTEFLQQDPVGNLFLLSRIQANGLDRGRLGCPVVGVVHSRELQGVLHLGANVVPVASDESTIEELSSRVGPWRTSSSMMGRSGPVMALQRILSQRYPRAWGRPREVRASQPLLELQEPSRVAPDPRVTAATMGHFQAYFQAAVAMYTEEVGVSPIESSGGYMRHMRALVQKGHCFVIVDDDGTVRWKSDIGVSWRSHCQIQGVWLDPAWRGKGLADAAMTAVAHLCQRRYESVSLYVNDFNIRALAMYDTVGFRQVGEMATVLY</sequence>
<dbReference type="PROSITE" id="PS51186">
    <property type="entry name" value="GNAT"/>
    <property type="match status" value="1"/>
</dbReference>
<dbReference type="InterPro" id="IPR025289">
    <property type="entry name" value="DUF4081"/>
</dbReference>
<dbReference type="Proteomes" id="UP000259211">
    <property type="component" value="Unassembled WGS sequence"/>
</dbReference>
<protein>
    <submittedName>
        <fullName evidence="3">GNAT family N-acetyltransferase</fullName>
        <ecNumber evidence="2">2.3.1.-</ecNumber>
    </submittedName>
</protein>
<dbReference type="InterPro" id="IPR016794">
    <property type="entry name" value="UCP21603_acetyltransf"/>
</dbReference>
<dbReference type="Pfam" id="PF00583">
    <property type="entry name" value="Acetyltransf_1"/>
    <property type="match status" value="1"/>
</dbReference>
<gene>
    <name evidence="3" type="ORF">CHT91_02410</name>
    <name evidence="2" type="ORF">V7F78_07395</name>
</gene>
<feature type="domain" description="N-acetyltransferase" evidence="1">
    <location>
        <begin position="140"/>
        <end position="279"/>
    </location>
</feature>
<reference evidence="3 4" key="1">
    <citation type="submission" date="2017-07" db="EMBL/GenBank/DDBJ databases">
        <authorList>
            <person name="Sun Z.S."/>
            <person name="Albrecht U."/>
            <person name="Echele G."/>
            <person name="Lee C.C."/>
        </authorList>
    </citation>
    <scope>NUCLEOTIDE SEQUENCE [LARGE SCALE GENOMIC DNA]</scope>
    <source>
        <strain evidence="3 4">P16-029</strain>
    </source>
</reference>
<proteinExistence type="predicted"/>
<keyword evidence="3" id="KW-0808">Transferase</keyword>
<dbReference type="STRING" id="33010.BFS79_11760"/>
<reference evidence="2" key="2">
    <citation type="submission" date="2024-02" db="EMBL/GenBank/DDBJ databases">
        <title>Bacterial skin colonization with Propionibacterium avidum as a risk factor for Periprosthetic Joint Infections - a single-center prospective study.</title>
        <authorList>
            <person name="Achermann Y."/>
        </authorList>
    </citation>
    <scope>NUCLEOTIDE SEQUENCE</scope>
    <source>
        <strain evidence="2">PAVI-2017310195</strain>
    </source>
</reference>